<dbReference type="GO" id="GO:0016567">
    <property type="term" value="P:protein ubiquitination"/>
    <property type="evidence" value="ECO:0007669"/>
    <property type="project" value="InterPro"/>
</dbReference>
<gene>
    <name evidence="2" type="ORF">SEVIR_8G199700v2</name>
</gene>
<dbReference type="PANTHER" id="PTHR26379">
    <property type="entry name" value="BTB/POZ AND MATH DOMAIN-CONTAINING PROTEIN 1"/>
    <property type="match status" value="1"/>
</dbReference>
<dbReference type="Pfam" id="PF22486">
    <property type="entry name" value="MATH_2"/>
    <property type="match status" value="1"/>
</dbReference>
<protein>
    <recommendedName>
        <fullName evidence="1">MATH domain-containing protein</fullName>
    </recommendedName>
</protein>
<dbReference type="PROSITE" id="PS50144">
    <property type="entry name" value="MATH"/>
    <property type="match status" value="1"/>
</dbReference>
<dbReference type="Proteomes" id="UP000298652">
    <property type="component" value="Chromosome 8"/>
</dbReference>
<evidence type="ECO:0000313" key="2">
    <source>
        <dbReference type="EMBL" id="TKW01758.1"/>
    </source>
</evidence>
<dbReference type="Gramene" id="TKW01758">
    <property type="protein sequence ID" value="TKW01758"/>
    <property type="gene ID" value="SEVIR_8G199700v2"/>
</dbReference>
<proteinExistence type="predicted"/>
<dbReference type="CDD" id="cd00121">
    <property type="entry name" value="MATH"/>
    <property type="match status" value="1"/>
</dbReference>
<organism evidence="2 3">
    <name type="scientific">Setaria viridis</name>
    <name type="common">Green bristlegrass</name>
    <name type="synonym">Setaria italica subsp. viridis</name>
    <dbReference type="NCBI Taxonomy" id="4556"/>
    <lineage>
        <taxon>Eukaryota</taxon>
        <taxon>Viridiplantae</taxon>
        <taxon>Streptophyta</taxon>
        <taxon>Embryophyta</taxon>
        <taxon>Tracheophyta</taxon>
        <taxon>Spermatophyta</taxon>
        <taxon>Magnoliopsida</taxon>
        <taxon>Liliopsida</taxon>
        <taxon>Poales</taxon>
        <taxon>Poaceae</taxon>
        <taxon>PACMAD clade</taxon>
        <taxon>Panicoideae</taxon>
        <taxon>Panicodae</taxon>
        <taxon>Paniceae</taxon>
        <taxon>Cenchrinae</taxon>
        <taxon>Setaria</taxon>
    </lineage>
</organism>
<feature type="domain" description="MATH" evidence="1">
    <location>
        <begin position="33"/>
        <end position="80"/>
    </location>
</feature>
<dbReference type="InterPro" id="IPR002083">
    <property type="entry name" value="MATH/TRAF_dom"/>
</dbReference>
<dbReference type="OMA" id="WHEDAEN"/>
<dbReference type="SUPFAM" id="SSF49599">
    <property type="entry name" value="TRAF domain-like"/>
    <property type="match status" value="1"/>
</dbReference>
<dbReference type="InterPro" id="IPR045005">
    <property type="entry name" value="BPM1-6"/>
</dbReference>
<dbReference type="AlphaFoldDB" id="A0A4U6THD6"/>
<dbReference type="EMBL" id="CM016559">
    <property type="protein sequence ID" value="TKW01758.1"/>
    <property type="molecule type" value="Genomic_DNA"/>
</dbReference>
<name>A0A4U6THD6_SETVI</name>
<dbReference type="PANTHER" id="PTHR26379:SF316">
    <property type="entry name" value="MATH DOMAIN-CONTAINING PROTEIN"/>
    <property type="match status" value="1"/>
</dbReference>
<evidence type="ECO:0000259" key="1">
    <source>
        <dbReference type="PROSITE" id="PS50144"/>
    </source>
</evidence>
<dbReference type="InterPro" id="IPR008974">
    <property type="entry name" value="TRAF-like"/>
</dbReference>
<evidence type="ECO:0000313" key="3">
    <source>
        <dbReference type="Proteomes" id="UP000298652"/>
    </source>
</evidence>
<dbReference type="Gene3D" id="2.60.210.10">
    <property type="entry name" value="Apoptosis, Tumor Necrosis Factor Receptor Associated Protein 2, Chain A"/>
    <property type="match status" value="1"/>
</dbReference>
<keyword evidence="3" id="KW-1185">Reference proteome</keyword>
<reference evidence="2" key="1">
    <citation type="submission" date="2019-03" db="EMBL/GenBank/DDBJ databases">
        <title>WGS assembly of Setaria viridis.</title>
        <authorList>
            <person name="Huang P."/>
            <person name="Jenkins J."/>
            <person name="Grimwood J."/>
            <person name="Barry K."/>
            <person name="Healey A."/>
            <person name="Mamidi S."/>
            <person name="Sreedasyam A."/>
            <person name="Shu S."/>
            <person name="Feldman M."/>
            <person name="Wu J."/>
            <person name="Yu Y."/>
            <person name="Chen C."/>
            <person name="Johnson J."/>
            <person name="Rokhsar D."/>
            <person name="Baxter I."/>
            <person name="Schmutz J."/>
            <person name="Brutnell T."/>
            <person name="Kellogg E."/>
        </authorList>
    </citation>
    <scope>NUCLEOTIDE SEQUENCE [LARGE SCALE GENOMIC DNA]</scope>
</reference>
<sequence length="198" mass="22065">MSSSSPALRALGGAWRRAREAVSFSSTRVRHKTGAHLHRIDNYSGTMSAALPGHHIESAPFVVGGHEWKLHFYPNGADESASASPGRASVKLVYRGYPWWRPALLHLLRPPDVTAAYKVSVLDSEGNRVLSRACRPRRFSAWWHEDAENVATAKELRSAAMRGGKEDGGIVVRCDVTVMKLEKESSVRWYLRQLVSKF</sequence>
<accession>A0A4U6THD6</accession>